<dbReference type="PANTHER" id="PTHR34945:SF4">
    <property type="entry name" value="2-OXOGLUTARATE (2OG) AND FE(II)-DEPENDENT OXYGENASE SUPERFAMILY PROTEIN"/>
    <property type="match status" value="1"/>
</dbReference>
<dbReference type="SUPFAM" id="SSF51197">
    <property type="entry name" value="Clavaminate synthase-like"/>
    <property type="match status" value="1"/>
</dbReference>
<proteinExistence type="predicted"/>
<organism evidence="2 3">
    <name type="scientific">Forsythia ovata</name>
    <dbReference type="NCBI Taxonomy" id="205694"/>
    <lineage>
        <taxon>Eukaryota</taxon>
        <taxon>Viridiplantae</taxon>
        <taxon>Streptophyta</taxon>
        <taxon>Embryophyta</taxon>
        <taxon>Tracheophyta</taxon>
        <taxon>Spermatophyta</taxon>
        <taxon>Magnoliopsida</taxon>
        <taxon>eudicotyledons</taxon>
        <taxon>Gunneridae</taxon>
        <taxon>Pentapetalae</taxon>
        <taxon>asterids</taxon>
        <taxon>lamiids</taxon>
        <taxon>Lamiales</taxon>
        <taxon>Oleaceae</taxon>
        <taxon>Forsythieae</taxon>
        <taxon>Forsythia</taxon>
    </lineage>
</organism>
<gene>
    <name evidence="2" type="ORF">Fot_02314</name>
</gene>
<evidence type="ECO:0000313" key="2">
    <source>
        <dbReference type="EMBL" id="KAL2557575.1"/>
    </source>
</evidence>
<comment type="caution">
    <text evidence="2">The sequence shown here is derived from an EMBL/GenBank/DDBJ whole genome shotgun (WGS) entry which is preliminary data.</text>
</comment>
<dbReference type="AlphaFoldDB" id="A0ABD1X7D1"/>
<dbReference type="Proteomes" id="UP001604277">
    <property type="component" value="Unassembled WGS sequence"/>
</dbReference>
<dbReference type="Gene3D" id="2.60.120.330">
    <property type="entry name" value="B-lactam Antibiotic, Isopenicillin N Synthase, Chain"/>
    <property type="match status" value="1"/>
</dbReference>
<keyword evidence="3" id="KW-1185">Reference proteome</keyword>
<protein>
    <submittedName>
        <fullName evidence="2">Uncharacterized protein</fullName>
    </submittedName>
</protein>
<dbReference type="EMBL" id="JBFOLJ010000001">
    <property type="protein sequence ID" value="KAL2557575.1"/>
    <property type="molecule type" value="Genomic_DNA"/>
</dbReference>
<reference evidence="3" key="1">
    <citation type="submission" date="2024-07" db="EMBL/GenBank/DDBJ databases">
        <title>Two chromosome-level genome assemblies of Korean endemic species Abeliophyllum distichum and Forsythia ovata (Oleaceae).</title>
        <authorList>
            <person name="Jang H."/>
        </authorList>
    </citation>
    <scope>NUCLEOTIDE SEQUENCE [LARGE SCALE GENOMIC DNA]</scope>
</reference>
<evidence type="ECO:0000256" key="1">
    <source>
        <dbReference type="SAM" id="MobiDB-lite"/>
    </source>
</evidence>
<sequence>MPARNRLISSSLAAPPPPPIPTGKGSRSAADPILSQYIDKSIQIPELSLPEHIHSLKLPDIDYQLLISMNHDDSVSQLLRSAREFGTFRIIGHGISSEALRSILVDNEQIFGLPIKCCTNYGDHERFVWCDDDKEFLEKGKNVLGEQNFHIFRQNMENVASKLKAISEELAKVIAQSTINQSREQIQLGESTAYIYRYHRANIIDRIPSLVEETCQESYQYALKLHLLLESGEFCLQSDSNSSSFGASNDTIVVTMGKELETREFCEMSKKDVRWGITIQALPTYKPTCLSPLNKSVTHVHKTIKIIVVIRDASPIKKLRGVVYSLNVFNEELLDAINQKIRLYKWMLRDDGSYELQSE</sequence>
<name>A0ABD1X7D1_9LAMI</name>
<accession>A0ABD1X7D1</accession>
<evidence type="ECO:0000313" key="3">
    <source>
        <dbReference type="Proteomes" id="UP001604277"/>
    </source>
</evidence>
<dbReference type="PANTHER" id="PTHR34945">
    <property type="entry name" value="2-OXOGLUTARATE (2OG) AND FE(II)-DEPENDENT OXYGENASE SUPERFAMILY PROTEIN"/>
    <property type="match status" value="1"/>
</dbReference>
<feature type="region of interest" description="Disordered" evidence="1">
    <location>
        <begin position="1"/>
        <end position="28"/>
    </location>
</feature>
<dbReference type="InterPro" id="IPR027443">
    <property type="entry name" value="IPNS-like_sf"/>
</dbReference>